<evidence type="ECO:0000256" key="3">
    <source>
        <dbReference type="SAM" id="Phobius"/>
    </source>
</evidence>
<feature type="region of interest" description="Disordered" evidence="2">
    <location>
        <begin position="491"/>
        <end position="533"/>
    </location>
</feature>
<keyword evidence="3" id="KW-0472">Membrane</keyword>
<organism evidence="6 7">
    <name type="scientific">Allostreptomyces psammosilenae</name>
    <dbReference type="NCBI Taxonomy" id="1892865"/>
    <lineage>
        <taxon>Bacteria</taxon>
        <taxon>Bacillati</taxon>
        <taxon>Actinomycetota</taxon>
        <taxon>Actinomycetes</taxon>
        <taxon>Kitasatosporales</taxon>
        <taxon>Streptomycetaceae</taxon>
        <taxon>Allostreptomyces</taxon>
    </lineage>
</organism>
<feature type="compositionally biased region" description="Low complexity" evidence="2">
    <location>
        <begin position="88"/>
        <end position="146"/>
    </location>
</feature>
<dbReference type="EMBL" id="JACBZD010000001">
    <property type="protein sequence ID" value="NYI06144.1"/>
    <property type="molecule type" value="Genomic_DNA"/>
</dbReference>
<dbReference type="Proteomes" id="UP000567795">
    <property type="component" value="Unassembled WGS sequence"/>
</dbReference>
<dbReference type="PANTHER" id="PTHR33392:SF6">
    <property type="entry name" value="POLYISOPRENYL-TEICHOIC ACID--PEPTIDOGLYCAN TEICHOIC ACID TRANSFERASE TAGU"/>
    <property type="match status" value="1"/>
</dbReference>
<name>A0A852ZZM7_9ACTN</name>
<protein>
    <submittedName>
        <fullName evidence="6">LCP family protein required for cell wall assembly</fullName>
    </submittedName>
</protein>
<comment type="similarity">
    <text evidence="1">Belongs to the LytR/CpsA/Psr (LCP) family.</text>
</comment>
<dbReference type="Pfam" id="PF13399">
    <property type="entry name" value="LytR_C"/>
    <property type="match status" value="1"/>
</dbReference>
<evidence type="ECO:0000259" key="4">
    <source>
        <dbReference type="Pfam" id="PF03816"/>
    </source>
</evidence>
<accession>A0A852ZZM7</accession>
<feature type="domain" description="Cell envelope-related transcriptional attenuator" evidence="4">
    <location>
        <begin position="247"/>
        <end position="404"/>
    </location>
</feature>
<sequence length="654" mass="66997">MDAQYGRTPGGRSGSDDIDPADQWVFDPATGSYTLRPPVEQGPPGDAAAPPPAGTVPRQSPAPSDSVVPDNRSEGLREGAPRARSRARAAGTSATAGAAATATPAAASPTDTPGGTADIPRPGGRAAARAAARGRGPAGATTTGSGTANGPGGGGRAARRKAGRPKRRRRALSWTAGAAGFVLVAVAGTAFAVYQRFSGNITGVEVNLGDGRPAAAGDGGPLNILVIGTDTREGQDGDYGDAGSVGHADTTFLFHVSADRSNATAISFPRDLMVEIPECQTGDQVIPGETLAMFNTSLGQNGRDPGCTWKTVEQLTGVRIDHFIMVDFDAVKTLSTAIGGVEVCVSRDINDPKSHLNLTAGTHVLQGEEALAFVRTRYAVGNGGDLSRIPLQQQFLSSMIRKIQSSDTLTDPTKLWNLADAATKSLTVDEPIASINALSDLALDIASVDTKNITFATVPVVDYEPDPNRLALKQPDAGQLFAMIRDDASLTETEAEPADGSASAEPSTQASGEGAPEESASPEATATESAVEEVPAAEVRVSIQNGSDTIGAAQETVSWLQNEKGFLLSSNGGNADPTAKSTLVYSPEQEGAARTFAEAMGLPDSALDDSGTGEEMVFTIGDDFLGAGVPMTTPTVAPSGLQSVQADDEDVCAG</sequence>
<feature type="region of interest" description="Disordered" evidence="2">
    <location>
        <begin position="635"/>
        <end position="654"/>
    </location>
</feature>
<comment type="caution">
    <text evidence="6">The sequence shown here is derived from an EMBL/GenBank/DDBJ whole genome shotgun (WGS) entry which is preliminary data.</text>
</comment>
<feature type="compositionally biased region" description="Basic and acidic residues" evidence="2">
    <location>
        <begin position="71"/>
        <end position="81"/>
    </location>
</feature>
<keyword evidence="3" id="KW-0812">Transmembrane</keyword>
<dbReference type="AlphaFoldDB" id="A0A852ZZM7"/>
<evidence type="ECO:0000313" key="7">
    <source>
        <dbReference type="Proteomes" id="UP000567795"/>
    </source>
</evidence>
<feature type="compositionally biased region" description="Low complexity" evidence="2">
    <location>
        <begin position="510"/>
        <end position="533"/>
    </location>
</feature>
<dbReference type="NCBIfam" id="TIGR00350">
    <property type="entry name" value="lytR_cpsA_psr"/>
    <property type="match status" value="1"/>
</dbReference>
<dbReference type="RefSeq" id="WP_179814773.1">
    <property type="nucleotide sequence ID" value="NZ_JACBZD010000001.1"/>
</dbReference>
<reference evidence="6 7" key="1">
    <citation type="submission" date="2020-07" db="EMBL/GenBank/DDBJ databases">
        <title>Sequencing the genomes of 1000 actinobacteria strains.</title>
        <authorList>
            <person name="Klenk H.-P."/>
        </authorList>
    </citation>
    <scope>NUCLEOTIDE SEQUENCE [LARGE SCALE GENOMIC DNA]</scope>
    <source>
        <strain evidence="6 7">DSM 42178</strain>
    </source>
</reference>
<feature type="compositionally biased region" description="Polar residues" evidence="2">
    <location>
        <begin position="635"/>
        <end position="645"/>
    </location>
</feature>
<dbReference type="PANTHER" id="PTHR33392">
    <property type="entry name" value="POLYISOPRENYL-TEICHOIC ACID--PEPTIDOGLYCAN TEICHOIC ACID TRANSFERASE TAGU"/>
    <property type="match status" value="1"/>
</dbReference>
<dbReference type="Gene3D" id="3.40.630.190">
    <property type="entry name" value="LCP protein"/>
    <property type="match status" value="1"/>
</dbReference>
<gene>
    <name evidence="6" type="ORF">FHU37_003087</name>
</gene>
<dbReference type="InterPro" id="IPR004474">
    <property type="entry name" value="LytR_CpsA_psr"/>
</dbReference>
<feature type="compositionally biased region" description="Basic residues" evidence="2">
    <location>
        <begin position="157"/>
        <end position="170"/>
    </location>
</feature>
<feature type="compositionally biased region" description="Gly residues" evidence="2">
    <location>
        <begin position="147"/>
        <end position="156"/>
    </location>
</feature>
<dbReference type="InterPro" id="IPR050922">
    <property type="entry name" value="LytR/CpsA/Psr_CW_biosynth"/>
</dbReference>
<feature type="region of interest" description="Disordered" evidence="2">
    <location>
        <begin position="1"/>
        <end position="170"/>
    </location>
</feature>
<evidence type="ECO:0000256" key="2">
    <source>
        <dbReference type="SAM" id="MobiDB-lite"/>
    </source>
</evidence>
<dbReference type="Pfam" id="PF03816">
    <property type="entry name" value="LytR_cpsA_psr"/>
    <property type="match status" value="1"/>
</dbReference>
<evidence type="ECO:0000256" key="1">
    <source>
        <dbReference type="ARBA" id="ARBA00006068"/>
    </source>
</evidence>
<keyword evidence="7" id="KW-1185">Reference proteome</keyword>
<evidence type="ECO:0000259" key="5">
    <source>
        <dbReference type="Pfam" id="PF13399"/>
    </source>
</evidence>
<evidence type="ECO:0000313" key="6">
    <source>
        <dbReference type="EMBL" id="NYI06144.1"/>
    </source>
</evidence>
<feature type="transmembrane region" description="Helical" evidence="3">
    <location>
        <begin position="171"/>
        <end position="194"/>
    </location>
</feature>
<dbReference type="InterPro" id="IPR027381">
    <property type="entry name" value="LytR/CpsA/Psr_C"/>
</dbReference>
<proteinExistence type="inferred from homology"/>
<feature type="domain" description="LytR/CpsA/Psr regulator C-terminal" evidence="5">
    <location>
        <begin position="538"/>
        <end position="624"/>
    </location>
</feature>
<keyword evidence="3" id="KW-1133">Transmembrane helix</keyword>